<dbReference type="AlphaFoldDB" id="A0A0F9QJI6"/>
<proteinExistence type="predicted"/>
<feature type="compositionally biased region" description="Polar residues" evidence="1">
    <location>
        <begin position="22"/>
        <end position="31"/>
    </location>
</feature>
<reference evidence="3" key="1">
    <citation type="journal article" date="2015" name="Nature">
        <title>Complex archaea that bridge the gap between prokaryotes and eukaryotes.</title>
        <authorList>
            <person name="Spang A."/>
            <person name="Saw J.H."/>
            <person name="Jorgensen S.L."/>
            <person name="Zaremba-Niedzwiedzka K."/>
            <person name="Martijn J."/>
            <person name="Lind A.E."/>
            <person name="van Eijk R."/>
            <person name="Schleper C."/>
            <person name="Guy L."/>
            <person name="Ettema T.J."/>
        </authorList>
    </citation>
    <scope>NUCLEOTIDE SEQUENCE</scope>
</reference>
<feature type="transmembrane region" description="Helical" evidence="2">
    <location>
        <begin position="35"/>
        <end position="52"/>
    </location>
</feature>
<keyword evidence="2" id="KW-0472">Membrane</keyword>
<evidence type="ECO:0000313" key="3">
    <source>
        <dbReference type="EMBL" id="KKN42654.1"/>
    </source>
</evidence>
<organism evidence="3">
    <name type="scientific">marine sediment metagenome</name>
    <dbReference type="NCBI Taxonomy" id="412755"/>
    <lineage>
        <taxon>unclassified sequences</taxon>
        <taxon>metagenomes</taxon>
        <taxon>ecological metagenomes</taxon>
    </lineage>
</organism>
<name>A0A0F9QJI6_9ZZZZ</name>
<accession>A0A0F9QJI6</accession>
<dbReference type="EMBL" id="LAZR01001566">
    <property type="protein sequence ID" value="KKN42654.1"/>
    <property type="molecule type" value="Genomic_DNA"/>
</dbReference>
<feature type="region of interest" description="Disordered" evidence="1">
    <location>
        <begin position="1"/>
        <end position="32"/>
    </location>
</feature>
<gene>
    <name evidence="3" type="ORF">LCGC14_0711060</name>
</gene>
<comment type="caution">
    <text evidence="3">The sequence shown here is derived from an EMBL/GenBank/DDBJ whole genome shotgun (WGS) entry which is preliminary data.</text>
</comment>
<protein>
    <submittedName>
        <fullName evidence="3">Uncharacterized protein</fullName>
    </submittedName>
</protein>
<sequence length="58" mass="6372">MNNKSSMVFPDVGTPADRQTIEEQGQGQAATPKTAPFPVLLIVFAVLGYLALRRVWLQ</sequence>
<keyword evidence="2" id="KW-0812">Transmembrane</keyword>
<evidence type="ECO:0000256" key="2">
    <source>
        <dbReference type="SAM" id="Phobius"/>
    </source>
</evidence>
<evidence type="ECO:0000256" key="1">
    <source>
        <dbReference type="SAM" id="MobiDB-lite"/>
    </source>
</evidence>
<keyword evidence="2" id="KW-1133">Transmembrane helix</keyword>